<gene>
    <name evidence="3" type="ORF">SAMN05660742_101329</name>
</gene>
<dbReference type="SUPFAM" id="SSF55469">
    <property type="entry name" value="FMN-dependent nitroreductase-like"/>
    <property type="match status" value="1"/>
</dbReference>
<reference evidence="4" key="1">
    <citation type="submission" date="2016-10" db="EMBL/GenBank/DDBJ databases">
        <authorList>
            <person name="Varghese N."/>
            <person name="Submissions S."/>
        </authorList>
    </citation>
    <scope>NUCLEOTIDE SEQUENCE [LARGE SCALE GENOMIC DNA]</scope>
    <source>
        <strain evidence="4">DSM 2179</strain>
    </source>
</reference>
<keyword evidence="1" id="KW-0520">NAD</keyword>
<dbReference type="AlphaFoldDB" id="A0A1H6UBB9"/>
<dbReference type="Gene3D" id="3.40.109.10">
    <property type="entry name" value="NADH Oxidase"/>
    <property type="match status" value="1"/>
</dbReference>
<dbReference type="Proteomes" id="UP000199662">
    <property type="component" value="Unassembled WGS sequence"/>
</dbReference>
<name>A0A1H6UBB9_9FIRM</name>
<accession>A0A1H6UBB9</accession>
<evidence type="ECO:0000256" key="1">
    <source>
        <dbReference type="ARBA" id="ARBA00023027"/>
    </source>
</evidence>
<organism evidence="3 4">
    <name type="scientific">Propionispira arboris</name>
    <dbReference type="NCBI Taxonomy" id="84035"/>
    <lineage>
        <taxon>Bacteria</taxon>
        <taxon>Bacillati</taxon>
        <taxon>Bacillota</taxon>
        <taxon>Negativicutes</taxon>
        <taxon>Selenomonadales</taxon>
        <taxon>Selenomonadaceae</taxon>
        <taxon>Propionispira</taxon>
    </lineage>
</organism>
<dbReference type="InterPro" id="IPR029479">
    <property type="entry name" value="Nitroreductase"/>
</dbReference>
<dbReference type="GO" id="GO:0046256">
    <property type="term" value="P:2,4,6-trinitrotoluene catabolic process"/>
    <property type="evidence" value="ECO:0007669"/>
    <property type="project" value="TreeGrafter"/>
</dbReference>
<dbReference type="GO" id="GO:0005829">
    <property type="term" value="C:cytosol"/>
    <property type="evidence" value="ECO:0007669"/>
    <property type="project" value="TreeGrafter"/>
</dbReference>
<dbReference type="RefSeq" id="WP_019552058.1">
    <property type="nucleotide sequence ID" value="NZ_FNZK01000001.1"/>
</dbReference>
<feature type="domain" description="Nitroreductase" evidence="2">
    <location>
        <begin position="9"/>
        <end position="166"/>
    </location>
</feature>
<dbReference type="GO" id="GO:0046857">
    <property type="term" value="F:oxidoreductase activity, acting on other nitrogenous compounds as donors, with NAD or NADP as acceptor"/>
    <property type="evidence" value="ECO:0007669"/>
    <property type="project" value="TreeGrafter"/>
</dbReference>
<sequence length="187" mass="20917">MNNLLRNVLTRRSIHSFDTRQIKDEELTEILESGKLISTAVKNQPWHFTVIQNKSVLSKINAKNSEAFLAYGHDLFKDRQSEEPFNFLKNAPTLLIISGKNDIKYAQDAANTVFGSMMLAAEKFGIGSCWTHSLKILFDSQEGKEIVDEISLPPLYTPLCAGVFGYKEAISSPGAVCLNDDIVHIIR</sequence>
<protein>
    <submittedName>
        <fullName evidence="3">Nitroreductase</fullName>
    </submittedName>
</protein>
<dbReference type="PANTHER" id="PTHR23026:SF125">
    <property type="entry name" value="OXYGEN-INSENSITIVE NAD(P)H NITROREDUCTASE"/>
    <property type="match status" value="1"/>
</dbReference>
<evidence type="ECO:0000313" key="4">
    <source>
        <dbReference type="Proteomes" id="UP000199662"/>
    </source>
</evidence>
<dbReference type="Pfam" id="PF00881">
    <property type="entry name" value="Nitroreductase"/>
    <property type="match status" value="1"/>
</dbReference>
<evidence type="ECO:0000259" key="2">
    <source>
        <dbReference type="Pfam" id="PF00881"/>
    </source>
</evidence>
<dbReference type="InterPro" id="IPR050627">
    <property type="entry name" value="Nitroreductase/BluB"/>
</dbReference>
<dbReference type="PANTHER" id="PTHR23026">
    <property type="entry name" value="NADPH NITROREDUCTASE"/>
    <property type="match status" value="1"/>
</dbReference>
<dbReference type="InterPro" id="IPR000415">
    <property type="entry name" value="Nitroreductase-like"/>
</dbReference>
<dbReference type="STRING" id="84035.SAMN05660742_101329"/>
<keyword evidence="4" id="KW-1185">Reference proteome</keyword>
<proteinExistence type="predicted"/>
<evidence type="ECO:0000313" key="3">
    <source>
        <dbReference type="EMBL" id="SEI87924.1"/>
    </source>
</evidence>
<dbReference type="EMBL" id="FNZK01000001">
    <property type="protein sequence ID" value="SEI87924.1"/>
    <property type="molecule type" value="Genomic_DNA"/>
</dbReference>